<keyword evidence="1" id="KW-0805">Transcription regulation</keyword>
<dbReference type="GO" id="GO:0003700">
    <property type="term" value="F:DNA-binding transcription factor activity"/>
    <property type="evidence" value="ECO:0007669"/>
    <property type="project" value="TreeGrafter"/>
</dbReference>
<dbReference type="Pfam" id="PF13377">
    <property type="entry name" value="Peripla_BP_3"/>
    <property type="match status" value="1"/>
</dbReference>
<dbReference type="InterPro" id="IPR046335">
    <property type="entry name" value="LacI/GalR-like_sensor"/>
</dbReference>
<dbReference type="RefSeq" id="WP_110500346.1">
    <property type="nucleotide sequence ID" value="NZ_QJVD01000006.1"/>
</dbReference>
<evidence type="ECO:0000259" key="4">
    <source>
        <dbReference type="PROSITE" id="PS50932"/>
    </source>
</evidence>
<dbReference type="PROSITE" id="PS50932">
    <property type="entry name" value="HTH_LACI_2"/>
    <property type="match status" value="1"/>
</dbReference>
<dbReference type="SUPFAM" id="SSF47413">
    <property type="entry name" value="lambda repressor-like DNA-binding domains"/>
    <property type="match status" value="1"/>
</dbReference>
<keyword evidence="3" id="KW-0804">Transcription</keyword>
<dbReference type="SMART" id="SM00354">
    <property type="entry name" value="HTH_LACI"/>
    <property type="match status" value="1"/>
</dbReference>
<keyword evidence="2" id="KW-0238">DNA-binding</keyword>
<gene>
    <name evidence="5" type="ORF">CVV68_07285</name>
</gene>
<dbReference type="SUPFAM" id="SSF53822">
    <property type="entry name" value="Periplasmic binding protein-like I"/>
    <property type="match status" value="1"/>
</dbReference>
<comment type="caution">
    <text evidence="5">The sequence shown here is derived from an EMBL/GenBank/DDBJ whole genome shotgun (WGS) entry which is preliminary data.</text>
</comment>
<evidence type="ECO:0000313" key="5">
    <source>
        <dbReference type="EMBL" id="PYI68130.1"/>
    </source>
</evidence>
<dbReference type="Proteomes" id="UP000247832">
    <property type="component" value="Unassembled WGS sequence"/>
</dbReference>
<dbReference type="PANTHER" id="PTHR30146:SF109">
    <property type="entry name" value="HTH-TYPE TRANSCRIPTIONAL REGULATOR GALS"/>
    <property type="match status" value="1"/>
</dbReference>
<dbReference type="PROSITE" id="PS00356">
    <property type="entry name" value="HTH_LACI_1"/>
    <property type="match status" value="1"/>
</dbReference>
<evidence type="ECO:0000313" key="6">
    <source>
        <dbReference type="Proteomes" id="UP000247832"/>
    </source>
</evidence>
<dbReference type="CDD" id="cd06267">
    <property type="entry name" value="PBP1_LacI_sugar_binding-like"/>
    <property type="match status" value="1"/>
</dbReference>
<dbReference type="InterPro" id="IPR000843">
    <property type="entry name" value="HTH_LacI"/>
</dbReference>
<organism evidence="5 6">
    <name type="scientific">Arthrobacter livingstonensis</name>
    <dbReference type="NCBI Taxonomy" id="670078"/>
    <lineage>
        <taxon>Bacteria</taxon>
        <taxon>Bacillati</taxon>
        <taxon>Actinomycetota</taxon>
        <taxon>Actinomycetes</taxon>
        <taxon>Micrococcales</taxon>
        <taxon>Micrococcaceae</taxon>
        <taxon>Arthrobacter</taxon>
    </lineage>
</organism>
<dbReference type="Gene3D" id="1.10.260.40">
    <property type="entry name" value="lambda repressor-like DNA-binding domains"/>
    <property type="match status" value="1"/>
</dbReference>
<evidence type="ECO:0000256" key="1">
    <source>
        <dbReference type="ARBA" id="ARBA00023015"/>
    </source>
</evidence>
<keyword evidence="6" id="KW-1185">Reference proteome</keyword>
<sequence length="340" mass="35965">MRATVKDVAARAGVSPKTVSNVVNGLVPVSERTRSKVEAAVAELDYVPNLSARGLRNGRTGVIALALPDLSTPYSAELAHHVVEVAHEQGWSIQIEETGHDPRREFDLVSKARANLIDGLILNPVALDESAIRVGGNLPPMVLLGEVSQQRVDQVGVDNVSAARDMTLALAGSGRRRIAVLGPNGTSRSATAGVRTQGYREALAQLGIPHDPALEIVCDEWTPGGSAAALTAFLAGHELPEALFCFTDSLAIGALSVLTASGHRVPDDVLVAGFDNVADGQYAVPALTTISVDKRAMAENAVRLLTERMADRRKEPVHLELPYRLIVRASTGALPAGRAR</sequence>
<dbReference type="EMBL" id="QJVD01000006">
    <property type="protein sequence ID" value="PYI68130.1"/>
    <property type="molecule type" value="Genomic_DNA"/>
</dbReference>
<dbReference type="Gene3D" id="3.40.50.2300">
    <property type="match status" value="2"/>
</dbReference>
<evidence type="ECO:0000256" key="3">
    <source>
        <dbReference type="ARBA" id="ARBA00023163"/>
    </source>
</evidence>
<evidence type="ECO:0000256" key="2">
    <source>
        <dbReference type="ARBA" id="ARBA00023125"/>
    </source>
</evidence>
<dbReference type="InterPro" id="IPR028082">
    <property type="entry name" value="Peripla_BP_I"/>
</dbReference>
<feature type="domain" description="HTH lacI-type" evidence="4">
    <location>
        <begin position="3"/>
        <end position="57"/>
    </location>
</feature>
<reference evidence="5 6" key="1">
    <citation type="submission" date="2018-05" db="EMBL/GenBank/DDBJ databases">
        <title>Genetic diversity of glacier-inhabiting Cryobacterium bacteria in China and description of Cryobacterium mengkeensis sp. nov. and Arthrobacter glacialis sp. nov.</title>
        <authorList>
            <person name="Liu Q."/>
            <person name="Xin Y.-H."/>
        </authorList>
    </citation>
    <scope>NUCLEOTIDE SEQUENCE [LARGE SCALE GENOMIC DNA]</scope>
    <source>
        <strain evidence="5 6">LI2</strain>
    </source>
</reference>
<protein>
    <submittedName>
        <fullName evidence="5">LacI family transcriptional regulator</fullName>
    </submittedName>
</protein>
<accession>A0A2V5LL77</accession>
<dbReference type="GO" id="GO:0000976">
    <property type="term" value="F:transcription cis-regulatory region binding"/>
    <property type="evidence" value="ECO:0007669"/>
    <property type="project" value="TreeGrafter"/>
</dbReference>
<name>A0A2V5LL77_9MICC</name>
<dbReference type="PANTHER" id="PTHR30146">
    <property type="entry name" value="LACI-RELATED TRANSCRIPTIONAL REPRESSOR"/>
    <property type="match status" value="1"/>
</dbReference>
<dbReference type="InterPro" id="IPR010982">
    <property type="entry name" value="Lambda_DNA-bd_dom_sf"/>
</dbReference>
<proteinExistence type="predicted"/>
<dbReference type="CDD" id="cd01392">
    <property type="entry name" value="HTH_LacI"/>
    <property type="match status" value="1"/>
</dbReference>
<dbReference type="AlphaFoldDB" id="A0A2V5LL77"/>
<dbReference type="Pfam" id="PF00356">
    <property type="entry name" value="LacI"/>
    <property type="match status" value="1"/>
</dbReference>
<dbReference type="OrthoDB" id="2854648at2"/>